<dbReference type="AlphaFoldDB" id="A0A3N2AW45"/>
<comment type="similarity">
    <text evidence="1">Belongs to the AHA1 family.</text>
</comment>
<sequence>MDDAVRSERQQGGRHEAEAVIDEGATRVTRTIEVRAPIEVVWESLTDPREIAEWFGDSAEFPDGTGAGAVGSFGWSDHGSFPAVVERSERPHVWAFRWGRPGEELRDDNSTLATFTLEPLDAGTRLTVVETGFERLGDAAAARAAMRDNQHGWTHELDELVALLARRWTPATVDGLAGTITRVLDIPAPRSRVWRHLTDPASIELWWGHPAVFPGGLREGVTGTFEHEGQRWPVAIRVLRPEQTFAFRWGEFGEAEPGPGACDVRFDLDELEHGGTRVTVVESGWMRVPDEERDERIRGNAGGWEQVLDGLRAHVLGAVAP</sequence>
<organism evidence="3 4">
    <name type="scientific">Agrococcus jenensis</name>
    <dbReference type="NCBI Taxonomy" id="46353"/>
    <lineage>
        <taxon>Bacteria</taxon>
        <taxon>Bacillati</taxon>
        <taxon>Actinomycetota</taxon>
        <taxon>Actinomycetes</taxon>
        <taxon>Micrococcales</taxon>
        <taxon>Microbacteriaceae</taxon>
        <taxon>Agrococcus</taxon>
    </lineage>
</organism>
<evidence type="ECO:0000259" key="2">
    <source>
        <dbReference type="Pfam" id="PF08327"/>
    </source>
</evidence>
<keyword evidence="4" id="KW-1185">Reference proteome</keyword>
<protein>
    <submittedName>
        <fullName evidence="3">Uncharacterized protein YndB with AHSA1/START domain</fullName>
    </submittedName>
</protein>
<evidence type="ECO:0000313" key="3">
    <source>
        <dbReference type="EMBL" id="ROR67234.1"/>
    </source>
</evidence>
<feature type="domain" description="Activator of Hsp90 ATPase homologue 1/2-like C-terminal" evidence="2">
    <location>
        <begin position="35"/>
        <end position="164"/>
    </location>
</feature>
<dbReference type="Gene3D" id="3.30.530.20">
    <property type="match status" value="2"/>
</dbReference>
<feature type="domain" description="Activator of Hsp90 ATPase homologue 1/2-like C-terminal" evidence="2">
    <location>
        <begin position="188"/>
        <end position="314"/>
    </location>
</feature>
<dbReference type="Proteomes" id="UP000275456">
    <property type="component" value="Unassembled WGS sequence"/>
</dbReference>
<dbReference type="RefSeq" id="WP_170165640.1">
    <property type="nucleotide sequence ID" value="NZ_RKHJ01000001.1"/>
</dbReference>
<dbReference type="InterPro" id="IPR023393">
    <property type="entry name" value="START-like_dom_sf"/>
</dbReference>
<evidence type="ECO:0000313" key="4">
    <source>
        <dbReference type="Proteomes" id="UP000275456"/>
    </source>
</evidence>
<reference evidence="3 4" key="1">
    <citation type="submission" date="2018-11" db="EMBL/GenBank/DDBJ databases">
        <title>Sequencing the genomes of 1000 actinobacteria strains.</title>
        <authorList>
            <person name="Klenk H.-P."/>
        </authorList>
    </citation>
    <scope>NUCLEOTIDE SEQUENCE [LARGE SCALE GENOMIC DNA]</scope>
    <source>
        <strain evidence="3 4">DSM 9580</strain>
    </source>
</reference>
<gene>
    <name evidence="3" type="ORF">EDD26_2642</name>
</gene>
<comment type="caution">
    <text evidence="3">The sequence shown here is derived from an EMBL/GenBank/DDBJ whole genome shotgun (WGS) entry which is preliminary data.</text>
</comment>
<dbReference type="SUPFAM" id="SSF55961">
    <property type="entry name" value="Bet v1-like"/>
    <property type="match status" value="2"/>
</dbReference>
<evidence type="ECO:0000256" key="1">
    <source>
        <dbReference type="ARBA" id="ARBA00006817"/>
    </source>
</evidence>
<proteinExistence type="inferred from homology"/>
<dbReference type="InterPro" id="IPR013538">
    <property type="entry name" value="ASHA1/2-like_C"/>
</dbReference>
<accession>A0A3N2AW45</accession>
<dbReference type="Pfam" id="PF08327">
    <property type="entry name" value="AHSA1"/>
    <property type="match status" value="2"/>
</dbReference>
<dbReference type="EMBL" id="RKHJ01000001">
    <property type="protein sequence ID" value="ROR67234.1"/>
    <property type="molecule type" value="Genomic_DNA"/>
</dbReference>
<name>A0A3N2AW45_9MICO</name>